<sequence>MPSSLTAVHPAISYVGQVGQLQDVQLVSVSKDSEAIDDILTLLRNSQGISGVNIQELKQRTKRGDDEL</sequence>
<organism evidence="1 2">
    <name type="scientific">Rhodocollybia butyracea</name>
    <dbReference type="NCBI Taxonomy" id="206335"/>
    <lineage>
        <taxon>Eukaryota</taxon>
        <taxon>Fungi</taxon>
        <taxon>Dikarya</taxon>
        <taxon>Basidiomycota</taxon>
        <taxon>Agaricomycotina</taxon>
        <taxon>Agaricomycetes</taxon>
        <taxon>Agaricomycetidae</taxon>
        <taxon>Agaricales</taxon>
        <taxon>Marasmiineae</taxon>
        <taxon>Omphalotaceae</taxon>
        <taxon>Rhodocollybia</taxon>
    </lineage>
</organism>
<evidence type="ECO:0000313" key="1">
    <source>
        <dbReference type="EMBL" id="KAF9075398.1"/>
    </source>
</evidence>
<comment type="caution">
    <text evidence="1">The sequence shown here is derived from an EMBL/GenBank/DDBJ whole genome shotgun (WGS) entry which is preliminary data.</text>
</comment>
<dbReference type="EMBL" id="JADNRY010000009">
    <property type="protein sequence ID" value="KAF9075398.1"/>
    <property type="molecule type" value="Genomic_DNA"/>
</dbReference>
<name>A0A9P5Q4Q1_9AGAR</name>
<gene>
    <name evidence="1" type="ORF">BDP27DRAFT_1314944</name>
</gene>
<dbReference type="AlphaFoldDB" id="A0A9P5Q4Q1"/>
<dbReference type="Proteomes" id="UP000772434">
    <property type="component" value="Unassembled WGS sequence"/>
</dbReference>
<protein>
    <submittedName>
        <fullName evidence="1">Uncharacterized protein</fullName>
    </submittedName>
</protein>
<dbReference type="OrthoDB" id="2585179at2759"/>
<reference evidence="1" key="1">
    <citation type="submission" date="2020-11" db="EMBL/GenBank/DDBJ databases">
        <authorList>
            <consortium name="DOE Joint Genome Institute"/>
            <person name="Ahrendt S."/>
            <person name="Riley R."/>
            <person name="Andreopoulos W."/>
            <person name="Labutti K."/>
            <person name="Pangilinan J."/>
            <person name="Ruiz-Duenas F.J."/>
            <person name="Barrasa J.M."/>
            <person name="Sanchez-Garcia M."/>
            <person name="Camarero S."/>
            <person name="Miyauchi S."/>
            <person name="Serrano A."/>
            <person name="Linde D."/>
            <person name="Babiker R."/>
            <person name="Drula E."/>
            <person name="Ayuso-Fernandez I."/>
            <person name="Pacheco R."/>
            <person name="Padilla G."/>
            <person name="Ferreira P."/>
            <person name="Barriuso J."/>
            <person name="Kellner H."/>
            <person name="Castanera R."/>
            <person name="Alfaro M."/>
            <person name="Ramirez L."/>
            <person name="Pisabarro A.G."/>
            <person name="Kuo A."/>
            <person name="Tritt A."/>
            <person name="Lipzen A."/>
            <person name="He G."/>
            <person name="Yan M."/>
            <person name="Ng V."/>
            <person name="Cullen D."/>
            <person name="Martin F."/>
            <person name="Rosso M.-N."/>
            <person name="Henrissat B."/>
            <person name="Hibbett D."/>
            <person name="Martinez A.T."/>
            <person name="Grigoriev I.V."/>
        </authorList>
    </citation>
    <scope>NUCLEOTIDE SEQUENCE</scope>
    <source>
        <strain evidence="1">AH 40177</strain>
    </source>
</reference>
<keyword evidence="2" id="KW-1185">Reference proteome</keyword>
<evidence type="ECO:0000313" key="2">
    <source>
        <dbReference type="Proteomes" id="UP000772434"/>
    </source>
</evidence>
<proteinExistence type="predicted"/>
<accession>A0A9P5Q4Q1</accession>